<feature type="transmembrane region" description="Helical" evidence="1">
    <location>
        <begin position="49"/>
        <end position="72"/>
    </location>
</feature>
<feature type="transmembrane region" description="Helical" evidence="1">
    <location>
        <begin position="84"/>
        <end position="109"/>
    </location>
</feature>
<evidence type="ECO:0000313" key="4">
    <source>
        <dbReference type="Proteomes" id="UP001168540"/>
    </source>
</evidence>
<accession>A0ABT7XUN5</accession>
<protein>
    <submittedName>
        <fullName evidence="3">CopD family protein</fullName>
    </submittedName>
</protein>
<dbReference type="Proteomes" id="UP001168540">
    <property type="component" value="Unassembled WGS sequence"/>
</dbReference>
<organism evidence="3 4">
    <name type="scientific">Crenobacter oryzisoli</name>
    <dbReference type="NCBI Taxonomy" id="3056844"/>
    <lineage>
        <taxon>Bacteria</taxon>
        <taxon>Pseudomonadati</taxon>
        <taxon>Pseudomonadota</taxon>
        <taxon>Betaproteobacteria</taxon>
        <taxon>Neisseriales</taxon>
        <taxon>Neisseriaceae</taxon>
        <taxon>Crenobacter</taxon>
    </lineage>
</organism>
<keyword evidence="1" id="KW-1133">Transmembrane helix</keyword>
<feature type="transmembrane region" description="Helical" evidence="1">
    <location>
        <begin position="6"/>
        <end position="29"/>
    </location>
</feature>
<evidence type="ECO:0000313" key="3">
    <source>
        <dbReference type="EMBL" id="MDN0077482.1"/>
    </source>
</evidence>
<gene>
    <name evidence="3" type="ORF">QU481_21905</name>
</gene>
<evidence type="ECO:0000256" key="1">
    <source>
        <dbReference type="SAM" id="Phobius"/>
    </source>
</evidence>
<feature type="domain" description="Copper resistance protein D" evidence="2">
    <location>
        <begin position="48"/>
        <end position="147"/>
    </location>
</feature>
<keyword evidence="4" id="KW-1185">Reference proteome</keyword>
<sequence length="153" mass="16518">MTPQPLLLFLHIASVTLWVGGMFFAYVCLRPAAAAVLEPPLRLKLWRQVFERFFVWVWGAVVVIAASGMTMLGQVGFAAAPRSWHLMLALGTVMIAVFVYVFVVPHAALKRAVAAEDWKAAGAALNRIRHAVGGNLLLGVVTIAVATLGRLLA</sequence>
<feature type="transmembrane region" description="Helical" evidence="1">
    <location>
        <begin position="130"/>
        <end position="152"/>
    </location>
</feature>
<comment type="caution">
    <text evidence="3">The sequence shown here is derived from an EMBL/GenBank/DDBJ whole genome shotgun (WGS) entry which is preliminary data.</text>
</comment>
<keyword evidence="1" id="KW-0812">Transmembrane</keyword>
<keyword evidence="1" id="KW-0472">Membrane</keyword>
<name>A0ABT7XUN5_9NEIS</name>
<dbReference type="InterPro" id="IPR008457">
    <property type="entry name" value="Cu-R_CopD_dom"/>
</dbReference>
<reference evidence="3" key="1">
    <citation type="submission" date="2023-06" db="EMBL/GenBank/DDBJ databases">
        <authorList>
            <person name="Zhang S."/>
        </authorList>
    </citation>
    <scope>NUCLEOTIDE SEQUENCE</scope>
    <source>
        <strain evidence="3">SG2303</strain>
    </source>
</reference>
<dbReference type="EMBL" id="JAUEDK010000070">
    <property type="protein sequence ID" value="MDN0077482.1"/>
    <property type="molecule type" value="Genomic_DNA"/>
</dbReference>
<proteinExistence type="predicted"/>
<evidence type="ECO:0000259" key="2">
    <source>
        <dbReference type="Pfam" id="PF05425"/>
    </source>
</evidence>
<dbReference type="RefSeq" id="WP_289832118.1">
    <property type="nucleotide sequence ID" value="NZ_JAUEDK010000070.1"/>
</dbReference>
<dbReference type="Pfam" id="PF05425">
    <property type="entry name" value="CopD"/>
    <property type="match status" value="1"/>
</dbReference>